<dbReference type="EMBL" id="JACIER010000002">
    <property type="protein sequence ID" value="MBB4042846.1"/>
    <property type="molecule type" value="Genomic_DNA"/>
</dbReference>
<gene>
    <name evidence="1" type="ORF">GGR06_000611</name>
</gene>
<accession>A0A840CU57</accession>
<protein>
    <submittedName>
        <fullName evidence="1">Uncharacterized protein</fullName>
    </submittedName>
</protein>
<name>A0A840CU57_9BACE</name>
<evidence type="ECO:0000313" key="1">
    <source>
        <dbReference type="EMBL" id="MBB4042846.1"/>
    </source>
</evidence>
<keyword evidence="2" id="KW-1185">Reference proteome</keyword>
<evidence type="ECO:0000313" key="2">
    <source>
        <dbReference type="Proteomes" id="UP000560658"/>
    </source>
</evidence>
<reference evidence="1" key="1">
    <citation type="submission" date="2020-08" db="EMBL/GenBank/DDBJ databases">
        <title>Genomic Encyclopedia of Type Strains, Phase IV (KMG-IV): sequencing the most valuable type-strain genomes for metagenomic binning, comparative biology and taxonomic classification.</title>
        <authorList>
            <person name="Goeker M."/>
        </authorList>
    </citation>
    <scope>NUCLEOTIDE SEQUENCE [LARGE SCALE GENOMIC DNA]</scope>
    <source>
        <strain evidence="1">DSM 105720</strain>
    </source>
</reference>
<sequence>MLIVYVLKNFSISMLKLISCIYLYSHYTSYRIEEERLFSILNSKMIK</sequence>
<organism evidence="1 2">
    <name type="scientific">Bacteroides reticulotermitis</name>
    <dbReference type="NCBI Taxonomy" id="1133319"/>
    <lineage>
        <taxon>Bacteria</taxon>
        <taxon>Pseudomonadati</taxon>
        <taxon>Bacteroidota</taxon>
        <taxon>Bacteroidia</taxon>
        <taxon>Bacteroidales</taxon>
        <taxon>Bacteroidaceae</taxon>
        <taxon>Bacteroides</taxon>
    </lineage>
</organism>
<comment type="caution">
    <text evidence="1">The sequence shown here is derived from an EMBL/GenBank/DDBJ whole genome shotgun (WGS) entry which is preliminary data.</text>
</comment>
<dbReference type="AlphaFoldDB" id="A0A840CU57"/>
<dbReference type="Proteomes" id="UP000560658">
    <property type="component" value="Unassembled WGS sequence"/>
</dbReference>
<proteinExistence type="predicted"/>